<dbReference type="AlphaFoldDB" id="A0A645FKY4"/>
<dbReference type="GO" id="GO:0003887">
    <property type="term" value="F:DNA-directed DNA polymerase activity"/>
    <property type="evidence" value="ECO:0007669"/>
    <property type="project" value="UniProtKB-EC"/>
</dbReference>
<dbReference type="Pfam" id="PF14579">
    <property type="entry name" value="HHH_6"/>
    <property type="match status" value="1"/>
</dbReference>
<keyword evidence="2" id="KW-0808">Transferase</keyword>
<name>A0A645FKY4_9ZZZZ</name>
<organism evidence="2">
    <name type="scientific">bioreactor metagenome</name>
    <dbReference type="NCBI Taxonomy" id="1076179"/>
    <lineage>
        <taxon>unclassified sequences</taxon>
        <taxon>metagenomes</taxon>
        <taxon>ecological metagenomes</taxon>
    </lineage>
</organism>
<evidence type="ECO:0000313" key="2">
    <source>
        <dbReference type="EMBL" id="MPN13999.1"/>
    </source>
</evidence>
<evidence type="ECO:0000259" key="1">
    <source>
        <dbReference type="Pfam" id="PF14579"/>
    </source>
</evidence>
<feature type="domain" description="DNA polymerase helix-hairpin-helix motif" evidence="1">
    <location>
        <begin position="57"/>
        <end position="138"/>
    </location>
</feature>
<reference evidence="2" key="1">
    <citation type="submission" date="2019-08" db="EMBL/GenBank/DDBJ databases">
        <authorList>
            <person name="Kucharzyk K."/>
            <person name="Murdoch R.W."/>
            <person name="Higgins S."/>
            <person name="Loffler F."/>
        </authorList>
    </citation>
    <scope>NUCLEOTIDE SEQUENCE</scope>
</reference>
<sequence>MRFNAIGFVSFDAFAHKVLIDIVKNKIKEIEGNQGATTKEKNMVTVLEVCYEMYKRGIEFCPIDIYRSDDVKFILTPEGILPPLSALAGLGKTAAKNIVEARKIEPFSSHDDLRERAKASKTVLEVLEEGGVLQSIPKSSQLSLF</sequence>
<dbReference type="SUPFAM" id="SSF160975">
    <property type="entry name" value="AF1531-like"/>
    <property type="match status" value="1"/>
</dbReference>
<dbReference type="GO" id="GO:0008408">
    <property type="term" value="F:3'-5' exonuclease activity"/>
    <property type="evidence" value="ECO:0007669"/>
    <property type="project" value="InterPro"/>
</dbReference>
<dbReference type="EMBL" id="VSSQ01060571">
    <property type="protein sequence ID" value="MPN13999.1"/>
    <property type="molecule type" value="Genomic_DNA"/>
</dbReference>
<dbReference type="InterPro" id="IPR004805">
    <property type="entry name" value="DnaE2/DnaE/PolC"/>
</dbReference>
<proteinExistence type="predicted"/>
<keyword evidence="2" id="KW-0548">Nucleotidyltransferase</keyword>
<comment type="caution">
    <text evidence="2">The sequence shown here is derived from an EMBL/GenBank/DDBJ whole genome shotgun (WGS) entry which is preliminary data.</text>
</comment>
<dbReference type="GO" id="GO:0006260">
    <property type="term" value="P:DNA replication"/>
    <property type="evidence" value="ECO:0007669"/>
    <property type="project" value="InterPro"/>
</dbReference>
<dbReference type="PANTHER" id="PTHR32294:SF5">
    <property type="entry name" value="DNA POLYMERASE III POLC-TYPE"/>
    <property type="match status" value="1"/>
</dbReference>
<dbReference type="PANTHER" id="PTHR32294">
    <property type="entry name" value="DNA POLYMERASE III SUBUNIT ALPHA"/>
    <property type="match status" value="1"/>
</dbReference>
<gene>
    <name evidence="2" type="primary">polC_65</name>
    <name evidence="2" type="ORF">SDC9_161325</name>
</gene>
<dbReference type="EC" id="2.7.7.7" evidence="2"/>
<accession>A0A645FKY4</accession>
<protein>
    <submittedName>
        <fullName evidence="2">DNA polymerase III PolC-type</fullName>
        <ecNumber evidence="2">2.7.7.7</ecNumber>
    </submittedName>
</protein>
<dbReference type="Gene3D" id="1.10.150.870">
    <property type="match status" value="1"/>
</dbReference>
<dbReference type="InterPro" id="IPR029460">
    <property type="entry name" value="DNAPol_HHH"/>
</dbReference>